<reference evidence="1" key="1">
    <citation type="submission" date="2021-08" db="EMBL/GenBank/DDBJ databases">
        <title>Novel anaerobic bacterium isolated from sea squirt in East Sea, Republic of Korea.</title>
        <authorList>
            <person name="Nguyen T.H."/>
            <person name="Li Z."/>
            <person name="Lee Y.-J."/>
            <person name="Ko J."/>
            <person name="Kim S.-G."/>
        </authorList>
    </citation>
    <scope>NUCLEOTIDE SEQUENCE</scope>
    <source>
        <strain evidence="1">KCTC 25031</strain>
    </source>
</reference>
<evidence type="ECO:0000313" key="1">
    <source>
        <dbReference type="EMBL" id="QZE14990.1"/>
    </source>
</evidence>
<evidence type="ECO:0000313" key="2">
    <source>
        <dbReference type="Proteomes" id="UP000826212"/>
    </source>
</evidence>
<organism evidence="1 2">
    <name type="scientific">Halosquirtibacter laminarini</name>
    <dbReference type="NCBI Taxonomy" id="3374600"/>
    <lineage>
        <taxon>Bacteria</taxon>
        <taxon>Pseudomonadati</taxon>
        <taxon>Bacteroidota</taxon>
        <taxon>Bacteroidia</taxon>
        <taxon>Marinilabiliales</taxon>
        <taxon>Prolixibacteraceae</taxon>
        <taxon>Halosquirtibacter</taxon>
    </lineage>
</organism>
<name>A0AC61NP47_9BACT</name>
<proteinExistence type="predicted"/>
<accession>A0AC61NP47</accession>
<gene>
    <name evidence="1" type="ORF">K4L44_03950</name>
</gene>
<sequence length="186" mass="21348">MPRVKTYNEHEVLEKAMNYFWIHGYESASMQELEVAMGINKFSIYSSFGSKYGLLLESIKCYVAKLHVIIDKLQNASGGINAIKQFFYDFLNFSKENHIQKGCLLTNLANECSNGDDSEILNIIKEYTSNIRNVFASKLEEATDFTKDEIEQKADFLFIAMYGFATASKVFSQQQIEHYISHIFKA</sequence>
<protein>
    <submittedName>
        <fullName evidence="1">TetR/AcrR family transcriptional regulator</fullName>
    </submittedName>
</protein>
<dbReference type="Proteomes" id="UP000826212">
    <property type="component" value="Chromosome"/>
</dbReference>
<dbReference type="EMBL" id="CP081303">
    <property type="protein sequence ID" value="QZE14990.1"/>
    <property type="molecule type" value="Genomic_DNA"/>
</dbReference>
<keyword evidence="2" id="KW-1185">Reference proteome</keyword>